<dbReference type="AlphaFoldDB" id="C3J9X8"/>
<proteinExistence type="predicted"/>
<gene>
    <name evidence="1" type="ORF">POREN0001_0901</name>
</gene>
<evidence type="ECO:0000313" key="1">
    <source>
        <dbReference type="EMBL" id="EEN82985.1"/>
    </source>
</evidence>
<keyword evidence="2" id="KW-1185">Reference proteome</keyword>
<dbReference type="EMBL" id="ACNN01000016">
    <property type="protein sequence ID" value="EEN82985.1"/>
    <property type="molecule type" value="Genomic_DNA"/>
</dbReference>
<protein>
    <submittedName>
        <fullName evidence="1">Uncharacterized protein</fullName>
    </submittedName>
</protein>
<comment type="caution">
    <text evidence="1">The sequence shown here is derived from an EMBL/GenBank/DDBJ whole genome shotgun (WGS) entry which is preliminary data.</text>
</comment>
<reference evidence="1 2" key="1">
    <citation type="submission" date="2009-04" db="EMBL/GenBank/DDBJ databases">
        <authorList>
            <person name="Sebastian Y."/>
            <person name="Madupu R."/>
            <person name="Durkin A.S."/>
            <person name="Torralba M."/>
            <person name="Methe B."/>
            <person name="Sutton G.G."/>
            <person name="Strausberg R.L."/>
            <person name="Nelson K.E."/>
        </authorList>
    </citation>
    <scope>NUCLEOTIDE SEQUENCE [LARGE SCALE GENOMIC DNA]</scope>
    <source>
        <strain evidence="2">ATCC 35406 / BCRC 14492 / JCM 8526 / NCTC 13058 / HG 370</strain>
    </source>
</reference>
<accession>C3J9X8</accession>
<evidence type="ECO:0000313" key="2">
    <source>
        <dbReference type="Proteomes" id="UP000004295"/>
    </source>
</evidence>
<dbReference type="Proteomes" id="UP000004295">
    <property type="component" value="Unassembled WGS sequence"/>
</dbReference>
<sequence>MPLSEDEARRKSILGFFTAPLLQRGRRRKGSVEERRGILPFLDGRLYIPDESSKPL</sequence>
<name>C3J9X8_POREA</name>
<organism evidence="1 2">
    <name type="scientific">Porphyromonas endodontalis (strain ATCC 35406 / DSM 24491 / JCM 8526 / CCUG 16442 / BCRC 14492 / NCTC 13058 / HG 370)</name>
    <name type="common">Bacteroides endodontalis</name>
    <dbReference type="NCBI Taxonomy" id="553175"/>
    <lineage>
        <taxon>Bacteria</taxon>
        <taxon>Pseudomonadati</taxon>
        <taxon>Bacteroidota</taxon>
        <taxon>Bacteroidia</taxon>
        <taxon>Bacteroidales</taxon>
        <taxon>Porphyromonadaceae</taxon>
        <taxon>Porphyromonas</taxon>
    </lineage>
</organism>